<name>A0ABV9RKE5_9PSEU</name>
<dbReference type="SUPFAM" id="SSF53756">
    <property type="entry name" value="UDP-Glycosyltransferase/glycogen phosphorylase"/>
    <property type="match status" value="1"/>
</dbReference>
<reference evidence="4" key="1">
    <citation type="journal article" date="2019" name="Int. J. Syst. Evol. Microbiol.">
        <title>The Global Catalogue of Microorganisms (GCM) 10K type strain sequencing project: providing services to taxonomists for standard genome sequencing and annotation.</title>
        <authorList>
            <consortium name="The Broad Institute Genomics Platform"/>
            <consortium name="The Broad Institute Genome Sequencing Center for Infectious Disease"/>
            <person name="Wu L."/>
            <person name="Ma J."/>
        </authorList>
    </citation>
    <scope>NUCLEOTIDE SEQUENCE [LARGE SCALE GENOMIC DNA]</scope>
    <source>
        <strain evidence="4">CCUG 50347</strain>
    </source>
</reference>
<evidence type="ECO:0000313" key="4">
    <source>
        <dbReference type="Proteomes" id="UP001595909"/>
    </source>
</evidence>
<dbReference type="Gene3D" id="3.40.50.2000">
    <property type="entry name" value="Glycogen Phosphorylase B"/>
    <property type="match status" value="1"/>
</dbReference>
<dbReference type="Proteomes" id="UP001595909">
    <property type="component" value="Unassembled WGS sequence"/>
</dbReference>
<dbReference type="GO" id="GO:0016757">
    <property type="term" value="F:glycosyltransferase activity"/>
    <property type="evidence" value="ECO:0007669"/>
    <property type="project" value="UniProtKB-KW"/>
</dbReference>
<keyword evidence="3" id="KW-0328">Glycosyltransferase</keyword>
<feature type="domain" description="Glycosyl transferase family 1" evidence="2">
    <location>
        <begin position="167"/>
        <end position="283"/>
    </location>
</feature>
<keyword evidence="4" id="KW-1185">Reference proteome</keyword>
<dbReference type="EMBL" id="JBHSIM010000038">
    <property type="protein sequence ID" value="MFC4834195.1"/>
    <property type="molecule type" value="Genomic_DNA"/>
</dbReference>
<dbReference type="RefSeq" id="WP_274191965.1">
    <property type="nucleotide sequence ID" value="NZ_BAABHN010000038.1"/>
</dbReference>
<accession>A0ABV9RKE5</accession>
<organism evidence="3 4">
    <name type="scientific">Actinomycetospora chibensis</name>
    <dbReference type="NCBI Taxonomy" id="663606"/>
    <lineage>
        <taxon>Bacteria</taxon>
        <taxon>Bacillati</taxon>
        <taxon>Actinomycetota</taxon>
        <taxon>Actinomycetes</taxon>
        <taxon>Pseudonocardiales</taxon>
        <taxon>Pseudonocardiaceae</taxon>
        <taxon>Actinomycetospora</taxon>
    </lineage>
</organism>
<evidence type="ECO:0000256" key="1">
    <source>
        <dbReference type="ARBA" id="ARBA00022679"/>
    </source>
</evidence>
<sequence length="364" mass="39689">MPAYRRGLLEELRDLEHLVRFHVGDRFFHGSPRSDPGLLKSPLVTSVGRNRFLFGGRLAWQAIKVRSVIEAEVVVVELNPRVLSSWLVILLRRARGRPTVGWGHATSRAGGDPGFVRAFLERACNGIIAYTPEDAALFRTRLPGRWIRSANNALYSANLLSSRRVGDARGFLSIGRLTKSKKPLVVIECFARAAPSLPKDFTLHLVGDGEERPAAEALSRQLGIDGRVVFHGEVNDPELLRPIFHSVRALIATGYIGLNAIQALGFGVPVIYPYDEPHAPEVVLLNDLNSRAYSSKEALSELPAILVDLASSSPSEKFGAPAELSARIADEHSTEQMASPFRELAAGASEIVANNAITTPGVDR</sequence>
<gene>
    <name evidence="3" type="ORF">ACFPEL_17395</name>
</gene>
<keyword evidence="1 3" id="KW-0808">Transferase</keyword>
<dbReference type="Pfam" id="PF00534">
    <property type="entry name" value="Glycos_transf_1"/>
    <property type="match status" value="1"/>
</dbReference>
<evidence type="ECO:0000259" key="2">
    <source>
        <dbReference type="Pfam" id="PF00534"/>
    </source>
</evidence>
<protein>
    <submittedName>
        <fullName evidence="3">Glycosyltransferase</fullName>
        <ecNumber evidence="3">2.4.-.-</ecNumber>
    </submittedName>
</protein>
<dbReference type="InterPro" id="IPR001296">
    <property type="entry name" value="Glyco_trans_1"/>
</dbReference>
<dbReference type="EC" id="2.4.-.-" evidence="3"/>
<proteinExistence type="predicted"/>
<evidence type="ECO:0000313" key="3">
    <source>
        <dbReference type="EMBL" id="MFC4834195.1"/>
    </source>
</evidence>
<comment type="caution">
    <text evidence="3">The sequence shown here is derived from an EMBL/GenBank/DDBJ whole genome shotgun (WGS) entry which is preliminary data.</text>
</comment>
<dbReference type="PANTHER" id="PTHR12526">
    <property type="entry name" value="GLYCOSYLTRANSFERASE"/>
    <property type="match status" value="1"/>
</dbReference>